<dbReference type="EMBL" id="JBEXZR010000003">
    <property type="protein sequence ID" value="MEU0706909.1"/>
    <property type="molecule type" value="Genomic_DNA"/>
</dbReference>
<dbReference type="Proteomes" id="UP001550378">
    <property type="component" value="Unassembled WGS sequence"/>
</dbReference>
<evidence type="ECO:0000313" key="2">
    <source>
        <dbReference type="EMBL" id="MEU0706909.1"/>
    </source>
</evidence>
<dbReference type="GeneID" id="300119919"/>
<protein>
    <recommendedName>
        <fullName evidence="4">Prephenate dehydratase</fullName>
    </recommendedName>
</protein>
<evidence type="ECO:0000256" key="1">
    <source>
        <dbReference type="SAM" id="MobiDB-lite"/>
    </source>
</evidence>
<feature type="region of interest" description="Disordered" evidence="1">
    <location>
        <begin position="228"/>
        <end position="247"/>
    </location>
</feature>
<evidence type="ECO:0000313" key="3">
    <source>
        <dbReference type="Proteomes" id="UP001550378"/>
    </source>
</evidence>
<sequence length="247" mass="26444">MTEHLLHAGPAAPGGADRDPTPFPVLWEPARIPGSPLLRPGRMRVGTLGPEGTTSMVALERLGHRLAHLGGPDIVPVPYDSFEELLAATGARGGPAYALVPGAAECATRFFWSPQLRLDATFSTPTPEYGIATRGPSLHEGVLRLATLHETRRLVELLDGAEGGRGRYEIVWVPAESTMHAARLVAAGRADAAITNEPGRSAHRLRFQVSRPGVPMVWMVFGPAVLSRSARPVPSPEHTSGAPYRDR</sequence>
<gene>
    <name evidence="2" type="ORF">ABZ508_05940</name>
</gene>
<keyword evidence="3" id="KW-1185">Reference proteome</keyword>
<accession>A0ABV2W051</accession>
<dbReference type="RefSeq" id="WP_344420354.1">
    <property type="nucleotide sequence ID" value="NZ_BAAASF010000001.1"/>
</dbReference>
<evidence type="ECO:0008006" key="4">
    <source>
        <dbReference type="Google" id="ProtNLM"/>
    </source>
</evidence>
<organism evidence="2 3">
    <name type="scientific">Streptomyces lavendulocolor</name>
    <dbReference type="NCBI Taxonomy" id="67316"/>
    <lineage>
        <taxon>Bacteria</taxon>
        <taxon>Bacillati</taxon>
        <taxon>Actinomycetota</taxon>
        <taxon>Actinomycetes</taxon>
        <taxon>Kitasatosporales</taxon>
        <taxon>Streptomycetaceae</taxon>
        <taxon>Streptomyces</taxon>
    </lineage>
</organism>
<reference evidence="2 3" key="1">
    <citation type="submission" date="2024-06" db="EMBL/GenBank/DDBJ databases">
        <title>The Natural Products Discovery Center: Release of the First 8490 Sequenced Strains for Exploring Actinobacteria Biosynthetic Diversity.</title>
        <authorList>
            <person name="Kalkreuter E."/>
            <person name="Kautsar S.A."/>
            <person name="Yang D."/>
            <person name="Bader C.D."/>
            <person name="Teijaro C.N."/>
            <person name="Fluegel L."/>
            <person name="Davis C.M."/>
            <person name="Simpson J.R."/>
            <person name="Lauterbach L."/>
            <person name="Steele A.D."/>
            <person name="Gui C."/>
            <person name="Meng S."/>
            <person name="Li G."/>
            <person name="Viehrig K."/>
            <person name="Ye F."/>
            <person name="Su P."/>
            <person name="Kiefer A.F."/>
            <person name="Nichols A."/>
            <person name="Cepeda A.J."/>
            <person name="Yan W."/>
            <person name="Fan B."/>
            <person name="Jiang Y."/>
            <person name="Adhikari A."/>
            <person name="Zheng C.-J."/>
            <person name="Schuster L."/>
            <person name="Cowan T.M."/>
            <person name="Smanski M.J."/>
            <person name="Chevrette M.G."/>
            <person name="De Carvalho L.P.S."/>
            <person name="Shen B."/>
        </authorList>
    </citation>
    <scope>NUCLEOTIDE SEQUENCE [LARGE SCALE GENOMIC DNA]</scope>
    <source>
        <strain evidence="2 3">NPDC006337</strain>
    </source>
</reference>
<proteinExistence type="predicted"/>
<name>A0ABV2W051_9ACTN</name>
<comment type="caution">
    <text evidence="2">The sequence shown here is derived from an EMBL/GenBank/DDBJ whole genome shotgun (WGS) entry which is preliminary data.</text>
</comment>
<feature type="region of interest" description="Disordered" evidence="1">
    <location>
        <begin position="1"/>
        <end position="21"/>
    </location>
</feature>